<gene>
    <name evidence="2" type="ORF">FZD47_18960</name>
</gene>
<dbReference type="RefSeq" id="WP_129613608.1">
    <property type="nucleotide sequence ID" value="NZ_SEHK01000010.1"/>
</dbReference>
<evidence type="ECO:0000256" key="1">
    <source>
        <dbReference type="SAM" id="SignalP"/>
    </source>
</evidence>
<keyword evidence="1" id="KW-0732">Signal</keyword>
<dbReference type="EMBL" id="VTES01000005">
    <property type="protein sequence ID" value="TYS62161.1"/>
    <property type="molecule type" value="Genomic_DNA"/>
</dbReference>
<feature type="signal peptide" evidence="1">
    <location>
        <begin position="1"/>
        <end position="22"/>
    </location>
</feature>
<evidence type="ECO:0000313" key="2">
    <source>
        <dbReference type="EMBL" id="TYS62161.1"/>
    </source>
</evidence>
<protein>
    <recommendedName>
        <fullName evidence="4">Lipoprotein</fullName>
    </recommendedName>
</protein>
<accession>A0A5D4SHI6</accession>
<evidence type="ECO:0000313" key="3">
    <source>
        <dbReference type="Proteomes" id="UP000323732"/>
    </source>
</evidence>
<dbReference type="PROSITE" id="PS51257">
    <property type="entry name" value="PROKAR_LIPOPROTEIN"/>
    <property type="match status" value="1"/>
</dbReference>
<feature type="chain" id="PRO_5024425492" description="Lipoprotein" evidence="1">
    <location>
        <begin position="23"/>
        <end position="149"/>
    </location>
</feature>
<name>A0A5D4SHI6_9BACI</name>
<sequence>MKKIITVIMLILVLLMASCSKTDFEDGSLIHDEQTQSADQLSKAVEVAYSEKEFAELWKIFNFEKELPSVDFEKSVILIAQTMENSCPKEIEKLELDKAGEYLIIETAQKETTCNDIGIPRTFVFKLDKEKLEKVEMVRFEGEEFTLED</sequence>
<evidence type="ECO:0008006" key="4">
    <source>
        <dbReference type="Google" id="ProtNLM"/>
    </source>
</evidence>
<reference evidence="2 3" key="1">
    <citation type="submission" date="2019-08" db="EMBL/GenBank/DDBJ databases">
        <title>Bacillus genomes from the desert of Cuatro Cienegas, Coahuila.</title>
        <authorList>
            <person name="Olmedo-Alvarez G."/>
        </authorList>
    </citation>
    <scope>NUCLEOTIDE SEQUENCE [LARGE SCALE GENOMIC DNA]</scope>
    <source>
        <strain evidence="2 3">CH37_1T</strain>
    </source>
</reference>
<dbReference type="Proteomes" id="UP000323732">
    <property type="component" value="Unassembled WGS sequence"/>
</dbReference>
<comment type="caution">
    <text evidence="2">The sequence shown here is derived from an EMBL/GenBank/DDBJ whole genome shotgun (WGS) entry which is preliminary data.</text>
</comment>
<dbReference type="AlphaFoldDB" id="A0A5D4SHI6"/>
<organism evidence="2 3">
    <name type="scientific">Bacillus infantis</name>
    <dbReference type="NCBI Taxonomy" id="324767"/>
    <lineage>
        <taxon>Bacteria</taxon>
        <taxon>Bacillati</taxon>
        <taxon>Bacillota</taxon>
        <taxon>Bacilli</taxon>
        <taxon>Bacillales</taxon>
        <taxon>Bacillaceae</taxon>
        <taxon>Bacillus</taxon>
    </lineage>
</organism>
<proteinExistence type="predicted"/>